<feature type="compositionally biased region" description="Polar residues" evidence="2">
    <location>
        <begin position="410"/>
        <end position="427"/>
    </location>
</feature>
<dbReference type="OrthoDB" id="10564871at2759"/>
<organism evidence="3 4">
    <name type="scientific">Trifolium subterraneum</name>
    <name type="common">Subterranean clover</name>
    <dbReference type="NCBI Taxonomy" id="3900"/>
    <lineage>
        <taxon>Eukaryota</taxon>
        <taxon>Viridiplantae</taxon>
        <taxon>Streptophyta</taxon>
        <taxon>Embryophyta</taxon>
        <taxon>Tracheophyta</taxon>
        <taxon>Spermatophyta</taxon>
        <taxon>Magnoliopsida</taxon>
        <taxon>eudicotyledons</taxon>
        <taxon>Gunneridae</taxon>
        <taxon>Pentapetalae</taxon>
        <taxon>rosids</taxon>
        <taxon>fabids</taxon>
        <taxon>Fabales</taxon>
        <taxon>Fabaceae</taxon>
        <taxon>Papilionoideae</taxon>
        <taxon>50 kb inversion clade</taxon>
        <taxon>NPAAA clade</taxon>
        <taxon>Hologalegina</taxon>
        <taxon>IRL clade</taxon>
        <taxon>Trifolieae</taxon>
        <taxon>Trifolium</taxon>
    </lineage>
</organism>
<dbReference type="AlphaFoldDB" id="A0A2Z6NYL8"/>
<feature type="compositionally biased region" description="Low complexity" evidence="2">
    <location>
        <begin position="432"/>
        <end position="449"/>
    </location>
</feature>
<dbReference type="Proteomes" id="UP000242715">
    <property type="component" value="Unassembled WGS sequence"/>
</dbReference>
<reference evidence="4" key="1">
    <citation type="journal article" date="2017" name="Front. Plant Sci.">
        <title>Climate Clever Clovers: New Paradigm to Reduce the Environmental Footprint of Ruminants by Breeding Low Methanogenic Forages Utilizing Haplotype Variation.</title>
        <authorList>
            <person name="Kaur P."/>
            <person name="Appels R."/>
            <person name="Bayer P.E."/>
            <person name="Keeble-Gagnere G."/>
            <person name="Wang J."/>
            <person name="Hirakawa H."/>
            <person name="Shirasawa K."/>
            <person name="Vercoe P."/>
            <person name="Stefanova K."/>
            <person name="Durmic Z."/>
            <person name="Nichols P."/>
            <person name="Revell C."/>
            <person name="Isobe S.N."/>
            <person name="Edwards D."/>
            <person name="Erskine W."/>
        </authorList>
    </citation>
    <scope>NUCLEOTIDE SEQUENCE [LARGE SCALE GENOMIC DNA]</scope>
    <source>
        <strain evidence="4">cv. Daliak</strain>
    </source>
</reference>
<feature type="compositionally biased region" description="Basic and acidic residues" evidence="2">
    <location>
        <begin position="306"/>
        <end position="327"/>
    </location>
</feature>
<evidence type="ECO:0008006" key="5">
    <source>
        <dbReference type="Google" id="ProtNLM"/>
    </source>
</evidence>
<evidence type="ECO:0000313" key="3">
    <source>
        <dbReference type="EMBL" id="GAU49261.1"/>
    </source>
</evidence>
<sequence>MDEPRVSNRQVEGSRLALLRQRQTGLSTGELFTLYFKIFLSFNEIKEINTPFIERQVGPAWFKQDFPATNPDDEENINEIWLAFLSPTVLSSRLGAGKQYLGLVGYQPNLVARQFGFSQFLPKSLFKNSNLIVLGNSGIHEEYFDSYLKDVEKIKYDINPFAYSNSLLCTLEFTDWWSDYYKNKAIDEKVVLQRLNTGIDALGLKVPKSKVVSTTSTATTKQAKPKNSSTSTASGVSTRVRKIPASKDIPEVTETRSKRETSPVKDTGKSKKTKANQLISTSGDTLIESNTSSMLIGQRKGQIKSQKIDKSKSKLTSDEGGKTKEDTLQTTTPSVENIQTPLNMPSTTEVNEENSPPKDNTTEVGLPGSIQRQTMVENIQEEIQQQSPLQDLADPLNNDQVMDDDQDDQSLNAGESSSEEINGQNSPHVEESQSQSTSSTSEQSSSTEEMSVDDEVIKEAKEGGSDILPIASTSKLSASAGISENEYVAMEKADPSTALSLLLTKKRAQSSSSEKILNTPTHSDFEIHSSFRQGSLEQKLYSEYLNKDILESISENPAVALSHKNFLTKLRNPNTDSQTLGIVFQLDSVIDQFAKAVQKKKDNTLKLDAQEQAKTVVLEKAITANESVERLKAEVLQTQQAHPDVVNCDQNINAWEEKIKVLKLQIQEYEENVAAEKLKRTKLQDEIAASTKDVIEEKARQGIKLYSASEAIDEEIRALAAENQVLDVELTFIRSLYENLQAKHAK</sequence>
<evidence type="ECO:0000256" key="1">
    <source>
        <dbReference type="SAM" id="Coils"/>
    </source>
</evidence>
<keyword evidence="4" id="KW-1185">Reference proteome</keyword>
<feature type="compositionally biased region" description="Polar residues" evidence="2">
    <location>
        <begin position="370"/>
        <end position="389"/>
    </location>
</feature>
<feature type="compositionally biased region" description="Polar residues" evidence="2">
    <location>
        <begin position="328"/>
        <end position="363"/>
    </location>
</feature>
<feature type="compositionally biased region" description="Basic and acidic residues" evidence="2">
    <location>
        <begin position="248"/>
        <end position="269"/>
    </location>
</feature>
<feature type="compositionally biased region" description="Low complexity" evidence="2">
    <location>
        <begin position="214"/>
        <end position="226"/>
    </location>
</feature>
<keyword evidence="1" id="KW-0175">Coiled coil</keyword>
<name>A0A2Z6NYL8_TRISU</name>
<feature type="compositionally biased region" description="Polar residues" evidence="2">
    <location>
        <begin position="227"/>
        <end position="237"/>
    </location>
</feature>
<dbReference type="EMBL" id="DF974538">
    <property type="protein sequence ID" value="GAU49261.1"/>
    <property type="molecule type" value="Genomic_DNA"/>
</dbReference>
<proteinExistence type="predicted"/>
<evidence type="ECO:0000313" key="4">
    <source>
        <dbReference type="Proteomes" id="UP000242715"/>
    </source>
</evidence>
<feature type="coiled-coil region" evidence="1">
    <location>
        <begin position="645"/>
        <end position="686"/>
    </location>
</feature>
<evidence type="ECO:0000256" key="2">
    <source>
        <dbReference type="SAM" id="MobiDB-lite"/>
    </source>
</evidence>
<feature type="region of interest" description="Disordered" evidence="2">
    <location>
        <begin position="214"/>
        <end position="453"/>
    </location>
</feature>
<feature type="compositionally biased region" description="Polar residues" evidence="2">
    <location>
        <begin position="275"/>
        <end position="295"/>
    </location>
</feature>
<protein>
    <recommendedName>
        <fullName evidence="5">Aminotransferase-like plant mobile domain-containing protein</fullName>
    </recommendedName>
</protein>
<accession>A0A2Z6NYL8</accession>
<gene>
    <name evidence="3" type="ORF">TSUD_137440</name>
</gene>